<accession>A0A2I1KR40</accession>
<reference evidence="1 2" key="1">
    <citation type="submission" date="2017-12" db="EMBL/GenBank/DDBJ databases">
        <title>Phylogenetic diversity of female urinary microbiome.</title>
        <authorList>
            <person name="Thomas-White K."/>
            <person name="Wolfe A.J."/>
        </authorList>
    </citation>
    <scope>NUCLEOTIDE SEQUENCE [LARGE SCALE GENOMIC DNA]</scope>
    <source>
        <strain evidence="1 2">UMB0319</strain>
    </source>
</reference>
<evidence type="ECO:0000313" key="1">
    <source>
        <dbReference type="EMBL" id="PKY98086.1"/>
    </source>
</evidence>
<dbReference type="RefSeq" id="WP_034235923.1">
    <property type="nucleotide sequence ID" value="NZ_CP136961.1"/>
</dbReference>
<evidence type="ECO:0000313" key="2">
    <source>
        <dbReference type="Proteomes" id="UP000234778"/>
    </source>
</evidence>
<dbReference type="Proteomes" id="UP000234778">
    <property type="component" value="Unassembled WGS sequence"/>
</dbReference>
<dbReference type="AlphaFoldDB" id="A0A2I1KR40"/>
<name>A0A2I1KR40_9ACTO</name>
<protein>
    <submittedName>
        <fullName evidence="1">Uncharacterized protein</fullName>
    </submittedName>
</protein>
<dbReference type="EMBL" id="PKHA01000011">
    <property type="protein sequence ID" value="PKY98086.1"/>
    <property type="molecule type" value="Genomic_DNA"/>
</dbReference>
<sequence>MSADAEHRPDLSVSLPTDTLTFSVAGMLPVGRLEERHALILADDVSAEEVEALAVSQDAQAGWVGASRLQLLPGVELQGPWPLDGELRALMGLPEWAASLMILECEPERRGALPPELAGTDPVADAFPVAQPAGTELVALTRLQAIARRLAGALLLRADAPAGSAGGAGADGASARGAGAGSQSMSVLVQPDPDANVNLDVYAPVWLTPDACQAVLAGVLPGARSQLDPRLPEGPTGLAAIPQAELDRLTELLGADLLDQAWTAAREREEAAAALAAEAAQAGRTLEEVRTGYAVVAPVDEARPGWGHVEVQVEAAEYLPLAVAGEPWAVHGVVVHQIVWRPLELADRDPARLTRTRRGERAEAAALIEAAARALVEATGGRALDEDGFLVSL</sequence>
<organism evidence="1 2">
    <name type="scientific">Actinomyces urogenitalis</name>
    <dbReference type="NCBI Taxonomy" id="103621"/>
    <lineage>
        <taxon>Bacteria</taxon>
        <taxon>Bacillati</taxon>
        <taxon>Actinomycetota</taxon>
        <taxon>Actinomycetes</taxon>
        <taxon>Actinomycetales</taxon>
        <taxon>Actinomycetaceae</taxon>
        <taxon>Actinomyces</taxon>
    </lineage>
</organism>
<comment type="caution">
    <text evidence="1">The sequence shown here is derived from an EMBL/GenBank/DDBJ whole genome shotgun (WGS) entry which is preliminary data.</text>
</comment>
<gene>
    <name evidence="1" type="ORF">CYJ26_09120</name>
</gene>
<proteinExistence type="predicted"/>
<dbReference type="GeneID" id="81709094"/>